<accession>A0A0A9HBI4</accession>
<feature type="compositionally biased region" description="Polar residues" evidence="1">
    <location>
        <begin position="23"/>
        <end position="32"/>
    </location>
</feature>
<sequence>MSFMLHLKMLQVSHPLIKRNTRSGKSQSTFQKRNMKIKTMKT</sequence>
<evidence type="ECO:0000256" key="1">
    <source>
        <dbReference type="SAM" id="MobiDB-lite"/>
    </source>
</evidence>
<reference evidence="2" key="1">
    <citation type="submission" date="2014-09" db="EMBL/GenBank/DDBJ databases">
        <authorList>
            <person name="Magalhaes I.L.F."/>
            <person name="Oliveira U."/>
            <person name="Santos F.R."/>
            <person name="Vidigal T.H.D.A."/>
            <person name="Brescovit A.D."/>
            <person name="Santos A.J."/>
        </authorList>
    </citation>
    <scope>NUCLEOTIDE SEQUENCE</scope>
    <source>
        <tissue evidence="2">Shoot tissue taken approximately 20 cm above the soil surface</tissue>
    </source>
</reference>
<evidence type="ECO:0000313" key="2">
    <source>
        <dbReference type="EMBL" id="JAE34545.1"/>
    </source>
</evidence>
<dbReference type="AlphaFoldDB" id="A0A0A9HBI4"/>
<feature type="compositionally biased region" description="Basic residues" evidence="1">
    <location>
        <begin position="33"/>
        <end position="42"/>
    </location>
</feature>
<organism evidence="2">
    <name type="scientific">Arundo donax</name>
    <name type="common">Giant reed</name>
    <name type="synonym">Donax arundinaceus</name>
    <dbReference type="NCBI Taxonomy" id="35708"/>
    <lineage>
        <taxon>Eukaryota</taxon>
        <taxon>Viridiplantae</taxon>
        <taxon>Streptophyta</taxon>
        <taxon>Embryophyta</taxon>
        <taxon>Tracheophyta</taxon>
        <taxon>Spermatophyta</taxon>
        <taxon>Magnoliopsida</taxon>
        <taxon>Liliopsida</taxon>
        <taxon>Poales</taxon>
        <taxon>Poaceae</taxon>
        <taxon>PACMAD clade</taxon>
        <taxon>Arundinoideae</taxon>
        <taxon>Arundineae</taxon>
        <taxon>Arundo</taxon>
    </lineage>
</organism>
<feature type="region of interest" description="Disordered" evidence="1">
    <location>
        <begin position="19"/>
        <end position="42"/>
    </location>
</feature>
<protein>
    <submittedName>
        <fullName evidence="2">Uncharacterized protein</fullName>
    </submittedName>
</protein>
<dbReference type="EMBL" id="GBRH01163351">
    <property type="protein sequence ID" value="JAE34545.1"/>
    <property type="molecule type" value="Transcribed_RNA"/>
</dbReference>
<name>A0A0A9HBI4_ARUDO</name>
<reference evidence="2" key="2">
    <citation type="journal article" date="2015" name="Data Brief">
        <title>Shoot transcriptome of the giant reed, Arundo donax.</title>
        <authorList>
            <person name="Barrero R.A."/>
            <person name="Guerrero F.D."/>
            <person name="Moolhuijzen P."/>
            <person name="Goolsby J.A."/>
            <person name="Tidwell J."/>
            <person name="Bellgard S.E."/>
            <person name="Bellgard M.I."/>
        </authorList>
    </citation>
    <scope>NUCLEOTIDE SEQUENCE</scope>
    <source>
        <tissue evidence="2">Shoot tissue taken approximately 20 cm above the soil surface</tissue>
    </source>
</reference>
<proteinExistence type="predicted"/>